<protein>
    <submittedName>
        <fullName evidence="1">Putative modified peptide</fullName>
    </submittedName>
</protein>
<reference evidence="1 2" key="1">
    <citation type="journal article" date="2015" name="Stand. Genomic Sci.">
        <title>Genomic Encyclopedia of Bacterial and Archaeal Type Strains, Phase III: the genomes of soil and plant-associated and newly described type strains.</title>
        <authorList>
            <person name="Whitman W.B."/>
            <person name="Woyke T."/>
            <person name="Klenk H.P."/>
            <person name="Zhou Y."/>
            <person name="Lilburn T.G."/>
            <person name="Beck B.J."/>
            <person name="De Vos P."/>
            <person name="Vandamme P."/>
            <person name="Eisen J.A."/>
            <person name="Garrity G."/>
            <person name="Hugenholtz P."/>
            <person name="Kyrpides N.C."/>
        </authorList>
    </citation>
    <scope>NUCLEOTIDE SEQUENCE [LARGE SCALE GENOMIC DNA]</scope>
    <source>
        <strain evidence="1 2">A3</strain>
    </source>
</reference>
<keyword evidence="2" id="KW-1185">Reference proteome</keyword>
<comment type="caution">
    <text evidence="1">The sequence shown here is derived from an EMBL/GenBank/DDBJ whole genome shotgun (WGS) entry which is preliminary data.</text>
</comment>
<sequence length="94" mass="10077">MSDASLTNDQAQKLLRELSSNSGFRQRFQEKPAAALVELGIPHETVVNLNAACLAPMRLASPEVFQAALKSFAAEGGAQATLTMITPHLRLDAK</sequence>
<evidence type="ECO:0000313" key="1">
    <source>
        <dbReference type="EMBL" id="TCO43389.1"/>
    </source>
</evidence>
<dbReference type="OrthoDB" id="5959633at2"/>
<dbReference type="InterPro" id="IPR030976">
    <property type="entry name" value="Mod_pep_NH_fam"/>
</dbReference>
<name>A0A4R2IHV5_9GAMM</name>
<accession>A0A4R2IHV5</accession>
<dbReference type="AlphaFoldDB" id="A0A4R2IHV5"/>
<dbReference type="EMBL" id="SLWQ01000001">
    <property type="protein sequence ID" value="TCO43389.1"/>
    <property type="molecule type" value="Genomic_DNA"/>
</dbReference>
<evidence type="ECO:0000313" key="2">
    <source>
        <dbReference type="Proteomes" id="UP000294862"/>
    </source>
</evidence>
<dbReference type="NCBIfam" id="TIGR04509">
    <property type="entry name" value="mod_pep_NH_fam"/>
    <property type="match status" value="1"/>
</dbReference>
<organism evidence="1 2">
    <name type="scientific">Dokdonella fugitiva</name>
    <dbReference type="NCBI Taxonomy" id="328517"/>
    <lineage>
        <taxon>Bacteria</taxon>
        <taxon>Pseudomonadati</taxon>
        <taxon>Pseudomonadota</taxon>
        <taxon>Gammaproteobacteria</taxon>
        <taxon>Lysobacterales</taxon>
        <taxon>Rhodanobacteraceae</taxon>
        <taxon>Dokdonella</taxon>
    </lineage>
</organism>
<proteinExistence type="predicted"/>
<dbReference type="RefSeq" id="WP_158287311.1">
    <property type="nucleotide sequence ID" value="NZ_JACGXM010000002.1"/>
</dbReference>
<gene>
    <name evidence="1" type="ORF">EV148_101813</name>
</gene>
<dbReference type="Proteomes" id="UP000294862">
    <property type="component" value="Unassembled WGS sequence"/>
</dbReference>